<evidence type="ECO:0000313" key="7">
    <source>
        <dbReference type="EMBL" id="SDM23101.1"/>
    </source>
</evidence>
<dbReference type="Pfam" id="PF04542">
    <property type="entry name" value="Sigma70_r2"/>
    <property type="match status" value="1"/>
</dbReference>
<dbReference type="SUPFAM" id="SSF88946">
    <property type="entry name" value="Sigma2 domain of RNA polymerase sigma factors"/>
    <property type="match status" value="1"/>
</dbReference>
<protein>
    <submittedName>
        <fullName evidence="7">RNA polymerase sigma-70 factor, ECF subfamily</fullName>
    </submittedName>
</protein>
<dbReference type="PANTHER" id="PTHR43133">
    <property type="entry name" value="RNA POLYMERASE ECF-TYPE SIGMA FACTO"/>
    <property type="match status" value="1"/>
</dbReference>
<evidence type="ECO:0000256" key="4">
    <source>
        <dbReference type="ARBA" id="ARBA00023163"/>
    </source>
</evidence>
<dbReference type="Pfam" id="PF08281">
    <property type="entry name" value="Sigma70_r4_2"/>
    <property type="match status" value="1"/>
</dbReference>
<dbReference type="GO" id="GO:0016987">
    <property type="term" value="F:sigma factor activity"/>
    <property type="evidence" value="ECO:0007669"/>
    <property type="project" value="UniProtKB-KW"/>
</dbReference>
<proteinExistence type="inferred from homology"/>
<evidence type="ECO:0000313" key="8">
    <source>
        <dbReference type="Proteomes" id="UP000198510"/>
    </source>
</evidence>
<evidence type="ECO:0000256" key="1">
    <source>
        <dbReference type="ARBA" id="ARBA00010641"/>
    </source>
</evidence>
<accession>A0A1G9RIV9</accession>
<dbReference type="AlphaFoldDB" id="A0A1G9RIV9"/>
<dbReference type="InterPro" id="IPR013249">
    <property type="entry name" value="RNA_pol_sigma70_r4_t2"/>
</dbReference>
<reference evidence="7 8" key="1">
    <citation type="submission" date="2016-10" db="EMBL/GenBank/DDBJ databases">
        <authorList>
            <person name="de Groot N.N."/>
        </authorList>
    </citation>
    <scope>NUCLEOTIDE SEQUENCE [LARGE SCALE GENOMIC DNA]</scope>
    <source>
        <strain evidence="7 8">DSM 25186</strain>
    </source>
</reference>
<dbReference type="InterPro" id="IPR036388">
    <property type="entry name" value="WH-like_DNA-bd_sf"/>
</dbReference>
<feature type="domain" description="RNA polymerase sigma-70 region 2" evidence="5">
    <location>
        <begin position="20"/>
        <end position="88"/>
    </location>
</feature>
<dbReference type="InterPro" id="IPR007627">
    <property type="entry name" value="RNA_pol_sigma70_r2"/>
</dbReference>
<dbReference type="Gene3D" id="1.10.1740.10">
    <property type="match status" value="1"/>
</dbReference>
<dbReference type="SUPFAM" id="SSF88659">
    <property type="entry name" value="Sigma3 and sigma4 domains of RNA polymerase sigma factors"/>
    <property type="match status" value="1"/>
</dbReference>
<dbReference type="PANTHER" id="PTHR43133:SF46">
    <property type="entry name" value="RNA POLYMERASE SIGMA-70 FACTOR ECF SUBFAMILY"/>
    <property type="match status" value="1"/>
</dbReference>
<dbReference type="Proteomes" id="UP000198510">
    <property type="component" value="Unassembled WGS sequence"/>
</dbReference>
<keyword evidence="8" id="KW-1185">Reference proteome</keyword>
<dbReference type="STRING" id="1075417.SAMN05421823_111171"/>
<name>A0A1G9RIV9_9BACT</name>
<dbReference type="GO" id="GO:0006352">
    <property type="term" value="P:DNA-templated transcription initiation"/>
    <property type="evidence" value="ECO:0007669"/>
    <property type="project" value="InterPro"/>
</dbReference>
<evidence type="ECO:0000256" key="2">
    <source>
        <dbReference type="ARBA" id="ARBA00023015"/>
    </source>
</evidence>
<dbReference type="GO" id="GO:0003677">
    <property type="term" value="F:DNA binding"/>
    <property type="evidence" value="ECO:0007669"/>
    <property type="project" value="InterPro"/>
</dbReference>
<evidence type="ECO:0000259" key="5">
    <source>
        <dbReference type="Pfam" id="PF04542"/>
    </source>
</evidence>
<keyword evidence="4" id="KW-0804">Transcription</keyword>
<dbReference type="InterPro" id="IPR014284">
    <property type="entry name" value="RNA_pol_sigma-70_dom"/>
</dbReference>
<dbReference type="Gene3D" id="1.10.10.10">
    <property type="entry name" value="Winged helix-like DNA-binding domain superfamily/Winged helix DNA-binding domain"/>
    <property type="match status" value="1"/>
</dbReference>
<organism evidence="7 8">
    <name type="scientific">Catalinimonas alkaloidigena</name>
    <dbReference type="NCBI Taxonomy" id="1075417"/>
    <lineage>
        <taxon>Bacteria</taxon>
        <taxon>Pseudomonadati</taxon>
        <taxon>Bacteroidota</taxon>
        <taxon>Cytophagia</taxon>
        <taxon>Cytophagales</taxon>
        <taxon>Catalimonadaceae</taxon>
        <taxon>Catalinimonas</taxon>
    </lineage>
</organism>
<keyword evidence="3" id="KW-0731">Sigma factor</keyword>
<dbReference type="InterPro" id="IPR013324">
    <property type="entry name" value="RNA_pol_sigma_r3/r4-like"/>
</dbReference>
<dbReference type="InterPro" id="IPR039425">
    <property type="entry name" value="RNA_pol_sigma-70-like"/>
</dbReference>
<dbReference type="NCBIfam" id="TIGR02937">
    <property type="entry name" value="sigma70-ECF"/>
    <property type="match status" value="1"/>
</dbReference>
<gene>
    <name evidence="7" type="ORF">SAMN05421823_111171</name>
</gene>
<sequence length="177" mass="21283">MEEALQIEAARRDPAQFRPLYEKYYSTIFRFVYRRVDDKELTADLTSQVFLQALMHLPRYEVRAVPFSAWLYRIATNEVLQFFRKQNRVGVVRQVMIGEELVSELHEEGEEKERLVERLALTLEKLSEQEVQLIELRFYEQMSFRDIGYTLRITENNAKVRTYRLLEKMKKYMLGLS</sequence>
<dbReference type="OrthoDB" id="9784984at2"/>
<feature type="domain" description="RNA polymerase sigma factor 70 region 4 type 2" evidence="6">
    <location>
        <begin position="118"/>
        <end position="169"/>
    </location>
</feature>
<evidence type="ECO:0000259" key="6">
    <source>
        <dbReference type="Pfam" id="PF08281"/>
    </source>
</evidence>
<evidence type="ECO:0000256" key="3">
    <source>
        <dbReference type="ARBA" id="ARBA00023082"/>
    </source>
</evidence>
<dbReference type="EMBL" id="FNFO01000011">
    <property type="protein sequence ID" value="SDM23101.1"/>
    <property type="molecule type" value="Genomic_DNA"/>
</dbReference>
<comment type="similarity">
    <text evidence="1">Belongs to the sigma-70 factor family. ECF subfamily.</text>
</comment>
<dbReference type="InterPro" id="IPR013325">
    <property type="entry name" value="RNA_pol_sigma_r2"/>
</dbReference>
<keyword evidence="2" id="KW-0805">Transcription regulation</keyword>